<reference evidence="2 3" key="2">
    <citation type="submission" date="2018-06" db="EMBL/GenBank/DDBJ databases">
        <title>Comparative genomics of rhizobia nodulating Arachis hypogaea in China.</title>
        <authorList>
            <person name="Li Y."/>
        </authorList>
    </citation>
    <scope>NUCLEOTIDE SEQUENCE [LARGE SCALE GENOMIC DNA]</scope>
    <source>
        <strain evidence="2 3">CCBAU 51658</strain>
    </source>
</reference>
<dbReference type="AlphaFoldDB" id="A0A410UY16"/>
<evidence type="ECO:0000313" key="4">
    <source>
        <dbReference type="Proteomes" id="UP000625079"/>
    </source>
</evidence>
<dbReference type="EMBL" id="CP030057">
    <property type="protein sequence ID" value="QOZ57403.1"/>
    <property type="molecule type" value="Genomic_DNA"/>
</dbReference>
<name>A0A410UY16_9BRAD</name>
<organism evidence="1 4">
    <name type="scientific">Bradyrhizobium guangdongense</name>
    <dbReference type="NCBI Taxonomy" id="1325090"/>
    <lineage>
        <taxon>Bacteria</taxon>
        <taxon>Pseudomonadati</taxon>
        <taxon>Pseudomonadota</taxon>
        <taxon>Alphaproteobacteria</taxon>
        <taxon>Hyphomicrobiales</taxon>
        <taxon>Nitrobacteraceae</taxon>
        <taxon>Bradyrhizobium</taxon>
    </lineage>
</organism>
<sequence length="61" mass="6830">MCKDCNQIDIRIRQLRRVQEPPGLDELSHAMIRMAIEALETDKAALKCGGIQREGKLPDGP</sequence>
<proteinExistence type="predicted"/>
<evidence type="ECO:0000313" key="3">
    <source>
        <dbReference type="Proteomes" id="UP000593880"/>
    </source>
</evidence>
<keyword evidence="3" id="KW-1185">Reference proteome</keyword>
<dbReference type="Proteomes" id="UP000593880">
    <property type="component" value="Chromosome"/>
</dbReference>
<reference evidence="1" key="1">
    <citation type="journal article" date="2014" name="Int. J. Syst. Evol. Microbiol.">
        <title>Complete genome sequence of Corynebacterium casei LMG S-19264T (=DSM 44701T), isolated from a smear-ripened cheese.</title>
        <authorList>
            <consortium name="US DOE Joint Genome Institute (JGI-PGF)"/>
            <person name="Walter F."/>
            <person name="Albersmeier A."/>
            <person name="Kalinowski J."/>
            <person name="Ruckert C."/>
        </authorList>
    </citation>
    <scope>NUCLEOTIDE SEQUENCE</scope>
    <source>
        <strain evidence="1">CGMCC 1.15034</strain>
    </source>
</reference>
<protein>
    <submittedName>
        <fullName evidence="1">Uncharacterized protein</fullName>
    </submittedName>
</protein>
<evidence type="ECO:0000313" key="1">
    <source>
        <dbReference type="EMBL" id="GGI30684.1"/>
    </source>
</evidence>
<dbReference type="Proteomes" id="UP000625079">
    <property type="component" value="Unassembled WGS sequence"/>
</dbReference>
<gene>
    <name evidence="1" type="ORF">GCM10010987_60670</name>
    <name evidence="2" type="ORF">XH86_00590</name>
</gene>
<dbReference type="EMBL" id="BMHC01000018">
    <property type="protein sequence ID" value="GGI30684.1"/>
    <property type="molecule type" value="Genomic_DNA"/>
</dbReference>
<accession>A0A410UY16</accession>
<evidence type="ECO:0000313" key="2">
    <source>
        <dbReference type="EMBL" id="QOZ57403.1"/>
    </source>
</evidence>
<reference evidence="1" key="3">
    <citation type="submission" date="2022-12" db="EMBL/GenBank/DDBJ databases">
        <authorList>
            <person name="Sun Q."/>
            <person name="Zhou Y."/>
        </authorList>
    </citation>
    <scope>NUCLEOTIDE SEQUENCE</scope>
    <source>
        <strain evidence="1">CGMCC 1.15034</strain>
    </source>
</reference>